<proteinExistence type="inferred from homology"/>
<dbReference type="InterPro" id="IPR001638">
    <property type="entry name" value="Solute-binding_3/MltF_N"/>
</dbReference>
<evidence type="ECO:0000313" key="8">
    <source>
        <dbReference type="Proteomes" id="UP001144471"/>
    </source>
</evidence>
<dbReference type="InterPro" id="IPR001320">
    <property type="entry name" value="Iontro_rcpt_C"/>
</dbReference>
<evidence type="ECO:0000256" key="2">
    <source>
        <dbReference type="ARBA" id="ARBA00010333"/>
    </source>
</evidence>
<dbReference type="Gene3D" id="3.40.190.10">
    <property type="entry name" value="Periplasmic binding protein-like II"/>
    <property type="match status" value="2"/>
</dbReference>
<dbReference type="GO" id="GO:0030313">
    <property type="term" value="C:cell envelope"/>
    <property type="evidence" value="ECO:0007669"/>
    <property type="project" value="UniProtKB-SubCell"/>
</dbReference>
<evidence type="ECO:0000259" key="6">
    <source>
        <dbReference type="SMART" id="SM00079"/>
    </source>
</evidence>
<evidence type="ECO:0000256" key="4">
    <source>
        <dbReference type="RuleBase" id="RU003744"/>
    </source>
</evidence>
<feature type="domain" description="Ionotropic glutamate receptor C-terminal" evidence="6">
    <location>
        <begin position="28"/>
        <end position="246"/>
    </location>
</feature>
<gene>
    <name evidence="7" type="ORF">PM10SUCC1_11230</name>
</gene>
<dbReference type="PROSITE" id="PS01039">
    <property type="entry name" value="SBP_BACTERIAL_3"/>
    <property type="match status" value="1"/>
</dbReference>
<evidence type="ECO:0000256" key="3">
    <source>
        <dbReference type="ARBA" id="ARBA00022729"/>
    </source>
</evidence>
<dbReference type="Proteomes" id="UP001144471">
    <property type="component" value="Unassembled WGS sequence"/>
</dbReference>
<comment type="caution">
    <text evidence="7">The sequence shown here is derived from an EMBL/GenBank/DDBJ whole genome shotgun (WGS) entry which is preliminary data.</text>
</comment>
<dbReference type="InterPro" id="IPR018313">
    <property type="entry name" value="SBP_3_CS"/>
</dbReference>
<dbReference type="AlphaFoldDB" id="A0A9W6LMB5"/>
<dbReference type="SMART" id="SM00062">
    <property type="entry name" value="PBPb"/>
    <property type="match status" value="1"/>
</dbReference>
<dbReference type="RefSeq" id="WP_281834191.1">
    <property type="nucleotide sequence ID" value="NZ_BSDY01000004.1"/>
</dbReference>
<dbReference type="GO" id="GO:0016020">
    <property type="term" value="C:membrane"/>
    <property type="evidence" value="ECO:0007669"/>
    <property type="project" value="InterPro"/>
</dbReference>
<dbReference type="SUPFAM" id="SSF53850">
    <property type="entry name" value="Periplasmic binding protein-like II"/>
    <property type="match status" value="1"/>
</dbReference>
<keyword evidence="8" id="KW-1185">Reference proteome</keyword>
<accession>A0A9W6LMB5</accession>
<reference evidence="7" key="1">
    <citation type="submission" date="2022-12" db="EMBL/GenBank/DDBJ databases">
        <title>Reference genome sequencing for broad-spectrum identification of bacterial and archaeal isolates by mass spectrometry.</title>
        <authorList>
            <person name="Sekiguchi Y."/>
            <person name="Tourlousse D.M."/>
        </authorList>
    </citation>
    <scope>NUCLEOTIDE SEQUENCE</scope>
    <source>
        <strain evidence="7">10succ1</strain>
    </source>
</reference>
<dbReference type="Pfam" id="PF00497">
    <property type="entry name" value="SBP_bac_3"/>
    <property type="match status" value="1"/>
</dbReference>
<evidence type="ECO:0000256" key="1">
    <source>
        <dbReference type="ARBA" id="ARBA00004196"/>
    </source>
</evidence>
<evidence type="ECO:0000313" key="7">
    <source>
        <dbReference type="EMBL" id="GLI55609.1"/>
    </source>
</evidence>
<feature type="domain" description="Solute-binding protein family 3/N-terminal" evidence="5">
    <location>
        <begin position="28"/>
        <end position="247"/>
    </location>
</feature>
<dbReference type="PROSITE" id="PS51257">
    <property type="entry name" value="PROKAR_LIPOPROTEIN"/>
    <property type="match status" value="1"/>
</dbReference>
<protein>
    <submittedName>
        <fullName evidence="7">Basic amino acid ABC transporter substrate-binding protein</fullName>
    </submittedName>
</protein>
<evidence type="ECO:0000259" key="5">
    <source>
        <dbReference type="SMART" id="SM00062"/>
    </source>
</evidence>
<dbReference type="CDD" id="cd13624">
    <property type="entry name" value="PBP2_Arg_Lys_His"/>
    <property type="match status" value="1"/>
</dbReference>
<dbReference type="PANTHER" id="PTHR35936:SF17">
    <property type="entry name" value="ARGININE-BINDING EXTRACELLULAR PROTEIN ARTP"/>
    <property type="match status" value="1"/>
</dbReference>
<keyword evidence="3" id="KW-0732">Signal</keyword>
<comment type="similarity">
    <text evidence="2 4">Belongs to the bacterial solute-binding protein 3 family.</text>
</comment>
<organism evidence="7 8">
    <name type="scientific">Propionigenium maris DSM 9537</name>
    <dbReference type="NCBI Taxonomy" id="1123000"/>
    <lineage>
        <taxon>Bacteria</taxon>
        <taxon>Fusobacteriati</taxon>
        <taxon>Fusobacteriota</taxon>
        <taxon>Fusobacteriia</taxon>
        <taxon>Fusobacteriales</taxon>
        <taxon>Fusobacteriaceae</taxon>
        <taxon>Propionigenium</taxon>
    </lineage>
</organism>
<sequence>MKKMILAVMAAVGLLFTGCGGSKEESKVIYVGTNAEYKPYEYLENGKIVGFDIDLMEELAASMGYEIEWNNMSFDGLLPALQSGKVDMVIAGMSPTEERAKAVDFTEIYYSSGQAVLVNKEVNGNVSSEEDLAGMVVGAQLGTIQEKIAMDLGAAEVKSYNSFTGAILDLNEDKIDAVIVGDAVAKPYLDNNPKLVKAMIVDGSSDGSAIALKKGSSDMVAKLNSQIAGLKASGKYEELVEKHFSGQE</sequence>
<name>A0A9W6LMB5_9FUSO</name>
<dbReference type="SMART" id="SM00079">
    <property type="entry name" value="PBPe"/>
    <property type="match status" value="1"/>
</dbReference>
<dbReference type="EMBL" id="BSDY01000004">
    <property type="protein sequence ID" value="GLI55609.1"/>
    <property type="molecule type" value="Genomic_DNA"/>
</dbReference>
<dbReference type="GO" id="GO:0015276">
    <property type="term" value="F:ligand-gated monoatomic ion channel activity"/>
    <property type="evidence" value="ECO:0007669"/>
    <property type="project" value="InterPro"/>
</dbReference>
<dbReference type="PANTHER" id="PTHR35936">
    <property type="entry name" value="MEMBRANE-BOUND LYTIC MUREIN TRANSGLYCOSYLASE F"/>
    <property type="match status" value="1"/>
</dbReference>
<comment type="subcellular location">
    <subcellularLocation>
        <location evidence="1">Cell envelope</location>
    </subcellularLocation>
</comment>